<organism evidence="4 5">
    <name type="scientific">Paramecium sonneborni</name>
    <dbReference type="NCBI Taxonomy" id="65129"/>
    <lineage>
        <taxon>Eukaryota</taxon>
        <taxon>Sar</taxon>
        <taxon>Alveolata</taxon>
        <taxon>Ciliophora</taxon>
        <taxon>Intramacronucleata</taxon>
        <taxon>Oligohymenophorea</taxon>
        <taxon>Peniculida</taxon>
        <taxon>Parameciidae</taxon>
        <taxon>Paramecium</taxon>
    </lineage>
</organism>
<dbReference type="InterPro" id="IPR000719">
    <property type="entry name" value="Prot_kinase_dom"/>
</dbReference>
<dbReference type="AlphaFoldDB" id="A0A8S1L8Y2"/>
<dbReference type="InterPro" id="IPR050235">
    <property type="entry name" value="CK1_Ser-Thr_kinase"/>
</dbReference>
<feature type="domain" description="Protein kinase" evidence="3">
    <location>
        <begin position="14"/>
        <end position="279"/>
    </location>
</feature>
<feature type="region of interest" description="Disordered" evidence="2">
    <location>
        <begin position="355"/>
        <end position="374"/>
    </location>
</feature>
<evidence type="ECO:0000259" key="3">
    <source>
        <dbReference type="PROSITE" id="PS50011"/>
    </source>
</evidence>
<evidence type="ECO:0000313" key="4">
    <source>
        <dbReference type="EMBL" id="CAD8059194.1"/>
    </source>
</evidence>
<dbReference type="PANTHER" id="PTHR11909">
    <property type="entry name" value="CASEIN KINASE-RELATED"/>
    <property type="match status" value="1"/>
</dbReference>
<proteinExistence type="predicted"/>
<dbReference type="EMBL" id="CAJJDN010000013">
    <property type="protein sequence ID" value="CAD8059194.1"/>
    <property type="molecule type" value="Genomic_DNA"/>
</dbReference>
<accession>A0A8S1L8Y2</accession>
<dbReference type="Pfam" id="PF00069">
    <property type="entry name" value="Pkinase"/>
    <property type="match status" value="1"/>
</dbReference>
<reference evidence="4" key="1">
    <citation type="submission" date="2021-01" db="EMBL/GenBank/DDBJ databases">
        <authorList>
            <consortium name="Genoscope - CEA"/>
            <person name="William W."/>
        </authorList>
    </citation>
    <scope>NUCLEOTIDE SEQUENCE</scope>
</reference>
<dbReference type="GO" id="GO:0005524">
    <property type="term" value="F:ATP binding"/>
    <property type="evidence" value="ECO:0007669"/>
    <property type="project" value="InterPro"/>
</dbReference>
<dbReference type="FunFam" id="1.10.510.10:FF:001186">
    <property type="entry name" value="Uncharacterized protein"/>
    <property type="match status" value="1"/>
</dbReference>
<dbReference type="Proteomes" id="UP000692954">
    <property type="component" value="Unassembled WGS sequence"/>
</dbReference>
<evidence type="ECO:0000256" key="2">
    <source>
        <dbReference type="SAM" id="MobiDB-lite"/>
    </source>
</evidence>
<dbReference type="SMART" id="SM00220">
    <property type="entry name" value="S_TKc"/>
    <property type="match status" value="1"/>
</dbReference>
<gene>
    <name evidence="4" type="ORF">PSON_ATCC_30995.1.T0130101</name>
</gene>
<evidence type="ECO:0000313" key="5">
    <source>
        <dbReference type="Proteomes" id="UP000692954"/>
    </source>
</evidence>
<evidence type="ECO:0000256" key="1">
    <source>
        <dbReference type="ARBA" id="ARBA00023860"/>
    </source>
</evidence>
<feature type="compositionally biased region" description="Low complexity" evidence="2">
    <location>
        <begin position="301"/>
        <end position="313"/>
    </location>
</feature>
<protein>
    <recommendedName>
        <fullName evidence="1">Casein kinase I</fullName>
    </recommendedName>
</protein>
<dbReference type="GO" id="GO:0004672">
    <property type="term" value="F:protein kinase activity"/>
    <property type="evidence" value="ECO:0007669"/>
    <property type="project" value="InterPro"/>
</dbReference>
<dbReference type="PROSITE" id="PS50011">
    <property type="entry name" value="PROTEIN_KINASE_DOM"/>
    <property type="match status" value="1"/>
</dbReference>
<comment type="caution">
    <text evidence="4">The sequence shown here is derived from an EMBL/GenBank/DDBJ whole genome shotgun (WGS) entry which is preliminary data.</text>
</comment>
<feature type="region of interest" description="Disordered" evidence="2">
    <location>
        <begin position="289"/>
        <end position="327"/>
    </location>
</feature>
<name>A0A8S1L8Y2_9CILI</name>
<sequence length="473" mass="54469">MQDFQSGDVIAQEYQIVTMLAQGSFGKVYLGKSQTKNMNVAIKVEKTEVSYFNSLIREVEILKILDGVPSVPKVIWSGLEKGQRIMIQNLLGKDLIHYQKKMKKFSYECVCNIAYQMIGILEQIHNKNIIHRDLKPENILGASQSDKIYLIDFGIAKNLESNKKSKEKISFIGTTRYASLAAHLAKEQNKKDDLESLGYIIIYFLNGSLPWMNVGRDDNERIEKIGLLKKDMSPEELCENLPKSIFKYMKYVKGLSSKIKPNYAQLKDLFNTVNIQPNMPFDWNQRAKANRKMNSNKSIKTSKSAKVLSKSKSQFGKTQRNSSKETSQKLIQYALTPIKKQHKTLVFPESQDKTVYHSSDDNQQQSSLSDEKKSKESVKVGYSISYEPSKFSRYSQHNKSPIQQQQKERARVSTLDANPQDLFIMPLQSEQQLQEFENQDLAIKYNLLFYKSILYNYKNPIQDFKASDSNFID</sequence>
<dbReference type="OrthoDB" id="299053at2759"/>
<keyword evidence="5" id="KW-1185">Reference proteome</keyword>